<keyword evidence="1" id="KW-0812">Transmembrane</keyword>
<name>A0A1M4ELI4_9ACTN</name>
<proteinExistence type="predicted"/>
<keyword evidence="1" id="KW-1133">Transmembrane helix</keyword>
<accession>A0A1M4ELI4</accession>
<sequence length="40" mass="4069">MGVRACGGSSVGVVLWPLELWMQAGGLLIVGGVSSGRLRV</sequence>
<reference evidence="2" key="1">
    <citation type="submission" date="2016-04" db="EMBL/GenBank/DDBJ databases">
        <authorList>
            <person name="Evans L.H."/>
            <person name="Alamgir A."/>
            <person name="Owens N."/>
            <person name="Weber N.D."/>
            <person name="Virtaneva K."/>
            <person name="Barbian K."/>
            <person name="Babar A."/>
            <person name="Rosenke K."/>
        </authorList>
    </citation>
    <scope>NUCLEOTIDE SEQUENCE</scope>
    <source>
        <strain evidence="2">Nono1</strain>
    </source>
</reference>
<dbReference type="AlphaFoldDB" id="A0A1M4ELI4"/>
<gene>
    <name evidence="2" type="ORF">BN4615_P9216</name>
</gene>
<feature type="transmembrane region" description="Helical" evidence="1">
    <location>
        <begin position="20"/>
        <end position="38"/>
    </location>
</feature>
<organism evidence="2">
    <name type="scientific">Nonomuraea gerenzanensis</name>
    <dbReference type="NCBI Taxonomy" id="93944"/>
    <lineage>
        <taxon>Bacteria</taxon>
        <taxon>Bacillati</taxon>
        <taxon>Actinomycetota</taxon>
        <taxon>Actinomycetes</taxon>
        <taxon>Streptosporangiales</taxon>
        <taxon>Streptosporangiaceae</taxon>
        <taxon>Nonomuraea</taxon>
    </lineage>
</organism>
<evidence type="ECO:0000313" key="2">
    <source>
        <dbReference type="EMBL" id="SBO99700.1"/>
    </source>
</evidence>
<dbReference type="EMBL" id="LT559118">
    <property type="protein sequence ID" value="SBO99700.1"/>
    <property type="molecule type" value="Genomic_DNA"/>
</dbReference>
<evidence type="ECO:0000256" key="1">
    <source>
        <dbReference type="SAM" id="Phobius"/>
    </source>
</evidence>
<protein>
    <submittedName>
        <fullName evidence="2">Uncharacterized protein</fullName>
    </submittedName>
</protein>
<keyword evidence="1" id="KW-0472">Membrane</keyword>